<reference evidence="4" key="1">
    <citation type="submission" date="2025-08" db="UniProtKB">
        <authorList>
            <consortium name="RefSeq"/>
        </authorList>
    </citation>
    <scope>IDENTIFICATION</scope>
    <source>
        <tissue evidence="4">Leaves</tissue>
    </source>
</reference>
<organism evidence="3 4">
    <name type="scientific">Coffea arabica</name>
    <name type="common">Arabian coffee</name>
    <dbReference type="NCBI Taxonomy" id="13443"/>
    <lineage>
        <taxon>Eukaryota</taxon>
        <taxon>Viridiplantae</taxon>
        <taxon>Streptophyta</taxon>
        <taxon>Embryophyta</taxon>
        <taxon>Tracheophyta</taxon>
        <taxon>Spermatophyta</taxon>
        <taxon>Magnoliopsida</taxon>
        <taxon>eudicotyledons</taxon>
        <taxon>Gunneridae</taxon>
        <taxon>Pentapetalae</taxon>
        <taxon>asterids</taxon>
        <taxon>lamiids</taxon>
        <taxon>Gentianales</taxon>
        <taxon>Rubiaceae</taxon>
        <taxon>Ixoroideae</taxon>
        <taxon>Gardenieae complex</taxon>
        <taxon>Bertiereae - Coffeeae clade</taxon>
        <taxon>Coffeeae</taxon>
        <taxon>Coffea</taxon>
    </lineage>
</organism>
<feature type="compositionally biased region" description="Basic and acidic residues" evidence="1">
    <location>
        <begin position="30"/>
        <end position="48"/>
    </location>
</feature>
<dbReference type="PANTHER" id="PTHR31973:SF187">
    <property type="entry name" value="MUTATOR TRANSPOSASE MUDRA PROTEIN"/>
    <property type="match status" value="1"/>
</dbReference>
<keyword evidence="3" id="KW-1185">Reference proteome</keyword>
<accession>A0ABM4WPB6</accession>
<dbReference type="SMART" id="SM00575">
    <property type="entry name" value="ZnF_PMZ"/>
    <property type="match status" value="1"/>
</dbReference>
<evidence type="ECO:0000256" key="1">
    <source>
        <dbReference type="SAM" id="MobiDB-lite"/>
    </source>
</evidence>
<evidence type="ECO:0000313" key="4">
    <source>
        <dbReference type="RefSeq" id="XP_071933625.1"/>
    </source>
</evidence>
<name>A0ABM4WPB6_COFAR</name>
<protein>
    <recommendedName>
        <fullName evidence="2">Zinc finger PMZ-type domain-containing protein</fullName>
    </recommendedName>
</protein>
<proteinExistence type="predicted"/>
<feature type="compositionally biased region" description="Polar residues" evidence="1">
    <location>
        <begin position="19"/>
        <end position="29"/>
    </location>
</feature>
<dbReference type="RefSeq" id="XP_071933625.1">
    <property type="nucleotide sequence ID" value="XM_072077524.1"/>
</dbReference>
<evidence type="ECO:0000259" key="2">
    <source>
        <dbReference type="SMART" id="SM00575"/>
    </source>
</evidence>
<dbReference type="PANTHER" id="PTHR31973">
    <property type="entry name" value="POLYPROTEIN, PUTATIVE-RELATED"/>
    <property type="match status" value="1"/>
</dbReference>
<dbReference type="Proteomes" id="UP001652660">
    <property type="component" value="Chromosome 2e"/>
</dbReference>
<sequence length="462" mass="53147">MANNSDTDNDNSNIDVAPNSGSDIDSLQGSDKEGHSRPPMKRKGDGRLEVRTFQQKQFSSHYKSVKSGWVGRKYVSTFRENPKLDYASFKNLVAEDYCDLVTKQGKFQRLYMCFTGVKKGFLDACRLVFGLDGTFLKGAASGVLLTAAGVNPNNGLYPIAYAAIEGETKHSWIWFLTLVKEDLKIEKDYKWIIMSDKQKGIIQTCEIVFLGADHRFCMKHMHSNMATAGFKRTAMRRALWKAAKATTHAQFIRRIEAIAKLEVDAIKWLEDKNSAEWSKSHFRTFSKCAMLLNNICKSFNNKILDGREGFIVVMMEALRHFVMQRMQENRDRASEKWSKFYFYQKIRKRKTVNIDNATYYVPYKSNDVSFEIACPYGEKWTVNIEDWTCSYRKWDLIGIPCSHANLALWIAMKDPMQYINGCYTIKMYLKCYDPCILPVNGKNERKDVDIQAPLPPTYGRAP</sequence>
<gene>
    <name evidence="4" type="primary">LOC140036210</name>
</gene>
<feature type="region of interest" description="Disordered" evidence="1">
    <location>
        <begin position="1"/>
        <end position="48"/>
    </location>
</feature>
<evidence type="ECO:0000313" key="3">
    <source>
        <dbReference type="Proteomes" id="UP001652660"/>
    </source>
</evidence>
<feature type="compositionally biased region" description="Low complexity" evidence="1">
    <location>
        <begin position="1"/>
        <end position="15"/>
    </location>
</feature>
<feature type="domain" description="Zinc finger PMZ-type" evidence="2">
    <location>
        <begin position="387"/>
        <end position="414"/>
    </location>
</feature>
<dbReference type="InterPro" id="IPR018289">
    <property type="entry name" value="MULE_transposase_dom"/>
</dbReference>
<dbReference type="Pfam" id="PF10551">
    <property type="entry name" value="MULE"/>
    <property type="match status" value="1"/>
</dbReference>
<dbReference type="InterPro" id="IPR006564">
    <property type="entry name" value="Znf_PMZ"/>
</dbReference>
<dbReference type="GeneID" id="140036210"/>